<dbReference type="EnsemblMetazoa" id="G6976.1">
    <property type="protein sequence ID" value="G6976.1:cds"/>
    <property type="gene ID" value="G6976"/>
</dbReference>
<dbReference type="AlphaFoldDB" id="A0A8W8NHG2"/>
<sequence length="158" mass="18511">MAVYGKIENYEFDMNWDEYIERLEHLFTANEIEDADKMKSILLTVCGQKMYGLIRNLTSPNKPADKTYAELKTSIAQHLKPKPLAIAERFRFYQRNQGKQETSDEEPFNNNGDVLNSQDSLSTEPSTSDDRKHENISPTQPRYPPRERRRPQRLIEQC</sequence>
<feature type="compositionally biased region" description="Polar residues" evidence="1">
    <location>
        <begin position="108"/>
        <end position="126"/>
    </location>
</feature>
<reference evidence="2" key="1">
    <citation type="submission" date="2022-08" db="UniProtKB">
        <authorList>
            <consortium name="EnsemblMetazoa"/>
        </authorList>
    </citation>
    <scope>IDENTIFICATION</scope>
    <source>
        <strain evidence="2">05x7-T-G4-1.051#20</strain>
    </source>
</reference>
<name>A0A8W8NHG2_MAGGI</name>
<protein>
    <submittedName>
        <fullName evidence="2">Uncharacterized protein</fullName>
    </submittedName>
</protein>
<evidence type="ECO:0000313" key="2">
    <source>
        <dbReference type="EnsemblMetazoa" id="G6976.1:cds"/>
    </source>
</evidence>
<evidence type="ECO:0000256" key="1">
    <source>
        <dbReference type="SAM" id="MobiDB-lite"/>
    </source>
</evidence>
<accession>A0A8W8NHG2</accession>
<feature type="region of interest" description="Disordered" evidence="1">
    <location>
        <begin position="91"/>
        <end position="158"/>
    </location>
</feature>
<evidence type="ECO:0000313" key="3">
    <source>
        <dbReference type="Proteomes" id="UP000005408"/>
    </source>
</evidence>
<proteinExistence type="predicted"/>
<organism evidence="2 3">
    <name type="scientific">Magallana gigas</name>
    <name type="common">Pacific oyster</name>
    <name type="synonym">Crassostrea gigas</name>
    <dbReference type="NCBI Taxonomy" id="29159"/>
    <lineage>
        <taxon>Eukaryota</taxon>
        <taxon>Metazoa</taxon>
        <taxon>Spiralia</taxon>
        <taxon>Lophotrochozoa</taxon>
        <taxon>Mollusca</taxon>
        <taxon>Bivalvia</taxon>
        <taxon>Autobranchia</taxon>
        <taxon>Pteriomorphia</taxon>
        <taxon>Ostreida</taxon>
        <taxon>Ostreoidea</taxon>
        <taxon>Ostreidae</taxon>
        <taxon>Magallana</taxon>
    </lineage>
</organism>
<dbReference type="Proteomes" id="UP000005408">
    <property type="component" value="Unassembled WGS sequence"/>
</dbReference>
<keyword evidence="3" id="KW-1185">Reference proteome</keyword>